<dbReference type="GO" id="GO:0009007">
    <property type="term" value="F:site-specific DNA-methyltransferase (adenine-specific) activity"/>
    <property type="evidence" value="ECO:0007669"/>
    <property type="project" value="UniProtKB-EC"/>
</dbReference>
<comment type="caution">
    <text evidence="7">The sequence shown here is derived from an EMBL/GenBank/DDBJ whole genome shotgun (WGS) entry which is preliminary data.</text>
</comment>
<dbReference type="InterPro" id="IPR012327">
    <property type="entry name" value="MeTrfase_D12"/>
</dbReference>
<sequence length="286" mass="32439">MRNATPLRYPGGKGKLTEFLKDLIKINELEGCTYVEPYAGGAGVALNLLFDGVVSHIVLNDLNPSIYAFWHSVLCENDALCEMIANTQVNMDEWYKQKEIQSNAQEYSLLTLGFSTFYLNRTNRSGIINAGVIGGKEQTGKWKIDARYNKEDLINRIKKIGTLSDAITLYNSDAINLLNETISLLDGKVLVYLDPPYYVKGQGLYQNFYQHDDHVNIGNTVINKLHIPWIVSYDATKEILDIYKNQKKIIYGLSYSAQRKHVGSEVMFFSEKLIIPTTENPSKHKK</sequence>
<reference evidence="7" key="1">
    <citation type="journal article" date="2018" name="Genome Biol.">
        <title>SKESA: strategic k-mer extension for scrupulous assemblies.</title>
        <authorList>
            <person name="Souvorov A."/>
            <person name="Agarwala R."/>
            <person name="Lipman D.J."/>
        </authorList>
    </citation>
    <scope>NUCLEOTIDE SEQUENCE</scope>
    <source>
        <strain evidence="7">23-88</strain>
    </source>
</reference>
<dbReference type="Gene3D" id="3.40.50.150">
    <property type="entry name" value="Vaccinia Virus protein VP39"/>
    <property type="match status" value="1"/>
</dbReference>
<evidence type="ECO:0000256" key="2">
    <source>
        <dbReference type="ARBA" id="ARBA00011900"/>
    </source>
</evidence>
<dbReference type="PIRSF" id="PIRSF000398">
    <property type="entry name" value="M_m6A_EcoRV"/>
    <property type="match status" value="1"/>
</dbReference>
<dbReference type="GO" id="GO:0043565">
    <property type="term" value="F:sequence-specific DNA binding"/>
    <property type="evidence" value="ECO:0007669"/>
    <property type="project" value="TreeGrafter"/>
</dbReference>
<organism evidence="7">
    <name type="scientific">Salmonella enterica subsp. houtenae serovar 1,40:z4,z32:-</name>
    <dbReference type="NCBI Taxonomy" id="1967604"/>
    <lineage>
        <taxon>Bacteria</taxon>
        <taxon>Pseudomonadati</taxon>
        <taxon>Pseudomonadota</taxon>
        <taxon>Gammaproteobacteria</taxon>
        <taxon>Enterobacterales</taxon>
        <taxon>Enterobacteriaceae</taxon>
        <taxon>Salmonella</taxon>
    </lineage>
</organism>
<dbReference type="PANTHER" id="PTHR30481">
    <property type="entry name" value="DNA ADENINE METHYLASE"/>
    <property type="match status" value="1"/>
</dbReference>
<dbReference type="InterPro" id="IPR029063">
    <property type="entry name" value="SAM-dependent_MTases_sf"/>
</dbReference>
<dbReference type="EMBL" id="DAARWD010000001">
    <property type="protein sequence ID" value="HAE4187349.1"/>
    <property type="molecule type" value="Genomic_DNA"/>
</dbReference>
<evidence type="ECO:0000256" key="6">
    <source>
        <dbReference type="ARBA" id="ARBA00047942"/>
    </source>
</evidence>
<keyword evidence="5" id="KW-0949">S-adenosyl-L-methionine</keyword>
<dbReference type="SUPFAM" id="SSF53335">
    <property type="entry name" value="S-adenosyl-L-methionine-dependent methyltransferases"/>
    <property type="match status" value="1"/>
</dbReference>
<dbReference type="EC" id="2.1.1.72" evidence="2"/>
<evidence type="ECO:0000313" key="7">
    <source>
        <dbReference type="EMBL" id="HAE4187349.1"/>
    </source>
</evidence>
<gene>
    <name evidence="7" type="ORF">GND90_000246</name>
</gene>
<comment type="catalytic activity">
    <reaction evidence="6">
        <text>a 2'-deoxyadenosine in DNA + S-adenosyl-L-methionine = an N(6)-methyl-2'-deoxyadenosine in DNA + S-adenosyl-L-homocysteine + H(+)</text>
        <dbReference type="Rhea" id="RHEA:15197"/>
        <dbReference type="Rhea" id="RHEA-COMP:12418"/>
        <dbReference type="Rhea" id="RHEA-COMP:12419"/>
        <dbReference type="ChEBI" id="CHEBI:15378"/>
        <dbReference type="ChEBI" id="CHEBI:57856"/>
        <dbReference type="ChEBI" id="CHEBI:59789"/>
        <dbReference type="ChEBI" id="CHEBI:90615"/>
        <dbReference type="ChEBI" id="CHEBI:90616"/>
        <dbReference type="EC" id="2.1.1.72"/>
    </reaction>
</comment>
<dbReference type="Pfam" id="PF02086">
    <property type="entry name" value="MethyltransfD12"/>
    <property type="match status" value="1"/>
</dbReference>
<dbReference type="GO" id="GO:0009307">
    <property type="term" value="P:DNA restriction-modification system"/>
    <property type="evidence" value="ECO:0007669"/>
    <property type="project" value="InterPro"/>
</dbReference>
<evidence type="ECO:0000256" key="3">
    <source>
        <dbReference type="ARBA" id="ARBA00022603"/>
    </source>
</evidence>
<dbReference type="Gene3D" id="1.10.1020.10">
    <property type="entry name" value="Adenine-specific Methyltransferase, Domain 2"/>
    <property type="match status" value="1"/>
</dbReference>
<evidence type="ECO:0000256" key="4">
    <source>
        <dbReference type="ARBA" id="ARBA00022679"/>
    </source>
</evidence>
<keyword evidence="4" id="KW-0808">Transferase</keyword>
<evidence type="ECO:0000256" key="1">
    <source>
        <dbReference type="ARBA" id="ARBA00006594"/>
    </source>
</evidence>
<protein>
    <recommendedName>
        <fullName evidence="2">site-specific DNA-methyltransferase (adenine-specific)</fullName>
        <ecNumber evidence="2">2.1.1.72</ecNumber>
    </recommendedName>
</protein>
<dbReference type="PANTHER" id="PTHR30481:SF2">
    <property type="entry name" value="SITE-SPECIFIC DNA-METHYLTRANSFERASE (ADENINE-SPECIFIC)"/>
    <property type="match status" value="1"/>
</dbReference>
<name>A0A730W9Q9_SALHO</name>
<reference evidence="7" key="2">
    <citation type="submission" date="2018-07" db="EMBL/GenBank/DDBJ databases">
        <authorList>
            <consortium name="NCBI Pathogen Detection Project"/>
        </authorList>
    </citation>
    <scope>NUCLEOTIDE SEQUENCE</scope>
    <source>
        <strain evidence="7">23-88</strain>
    </source>
</reference>
<dbReference type="InterPro" id="IPR023095">
    <property type="entry name" value="Ade_MeTrfase_dom_2"/>
</dbReference>
<keyword evidence="3 7" id="KW-0489">Methyltransferase</keyword>
<comment type="similarity">
    <text evidence="1">Belongs to the N(4)/N(6)-methyltransferase family.</text>
</comment>
<dbReference type="AlphaFoldDB" id="A0A730W9Q9"/>
<dbReference type="GO" id="GO:0032259">
    <property type="term" value="P:methylation"/>
    <property type="evidence" value="ECO:0007669"/>
    <property type="project" value="UniProtKB-KW"/>
</dbReference>
<dbReference type="PRINTS" id="PR00505">
    <property type="entry name" value="D12N6MTFRASE"/>
</dbReference>
<dbReference type="GO" id="GO:1904047">
    <property type="term" value="F:S-adenosyl-L-methionine binding"/>
    <property type="evidence" value="ECO:0007669"/>
    <property type="project" value="TreeGrafter"/>
</dbReference>
<proteinExistence type="inferred from homology"/>
<evidence type="ECO:0000256" key="5">
    <source>
        <dbReference type="ARBA" id="ARBA00022691"/>
    </source>
</evidence>
<dbReference type="InterPro" id="IPR012263">
    <property type="entry name" value="M_m6A_EcoRV"/>
</dbReference>
<dbReference type="GO" id="GO:0006298">
    <property type="term" value="P:mismatch repair"/>
    <property type="evidence" value="ECO:0007669"/>
    <property type="project" value="TreeGrafter"/>
</dbReference>
<accession>A0A730W9Q9</accession>